<dbReference type="WBParaSite" id="nRc.2.0.1.t43774-RA">
    <property type="protein sequence ID" value="nRc.2.0.1.t43774-RA"/>
    <property type="gene ID" value="nRc.2.0.1.g43774"/>
</dbReference>
<feature type="domain" description="DH" evidence="1">
    <location>
        <begin position="49"/>
        <end position="278"/>
    </location>
</feature>
<dbReference type="Pfam" id="PF00621">
    <property type="entry name" value="RhoGEF"/>
    <property type="match status" value="1"/>
</dbReference>
<dbReference type="InterPro" id="IPR043537">
    <property type="entry name" value="Tiam1/Tiam2/Sif"/>
</dbReference>
<dbReference type="GO" id="GO:0005085">
    <property type="term" value="F:guanyl-nucleotide exchange factor activity"/>
    <property type="evidence" value="ECO:0007669"/>
    <property type="project" value="InterPro"/>
</dbReference>
<dbReference type="GO" id="GO:0007264">
    <property type="term" value="P:small GTPase-mediated signal transduction"/>
    <property type="evidence" value="ECO:0007669"/>
    <property type="project" value="InterPro"/>
</dbReference>
<accession>A0A915KZ85</accession>
<dbReference type="InterPro" id="IPR000219">
    <property type="entry name" value="DH_dom"/>
</dbReference>
<dbReference type="SMART" id="SM00325">
    <property type="entry name" value="RhoGEF"/>
    <property type="match status" value="1"/>
</dbReference>
<dbReference type="PROSITE" id="PS50010">
    <property type="entry name" value="DH_2"/>
    <property type="match status" value="1"/>
</dbReference>
<keyword evidence="2" id="KW-1185">Reference proteome</keyword>
<evidence type="ECO:0000259" key="1">
    <source>
        <dbReference type="PROSITE" id="PS50010"/>
    </source>
</evidence>
<dbReference type="AlphaFoldDB" id="A0A915KZ85"/>
<evidence type="ECO:0000313" key="3">
    <source>
        <dbReference type="WBParaSite" id="nRc.2.0.1.t43774-RA"/>
    </source>
</evidence>
<dbReference type="OMA" id="FCETERT"/>
<sequence>MDKLGNYCDPIWDDDGIVASTSALKMEEPEFETGDGKNFNRSKMNVIEKLDRIVHELVETETVFVKDLENLIRTYVQPLQVQLFLPPNDVNRLAASCASMLNFQKEFLEELQEASSPCSELEDDDGRAWSNRAGTRFPFRSAENLKYAILRISCVFCNAAAKFKKYSPYCAIYLHIQTVLKIDQNLVLQKFLHSLNIKREHSETFESYLIKPVQRILRYPLFLKEISSLCSSPAMMQALTKCQQQQRENNNQFYKYLLNKIKNACEKMEKVAEYINEMQRIYEQYGHLFDQAQCLYKSLR</sequence>
<proteinExistence type="predicted"/>
<dbReference type="PANTHER" id="PTHR46001:SF3">
    <property type="entry name" value="PROTEIN STILL LIFE, ISOFORM SIF TYPE 1"/>
    <property type="match status" value="1"/>
</dbReference>
<reference evidence="3" key="1">
    <citation type="submission" date="2022-11" db="UniProtKB">
        <authorList>
            <consortium name="WormBaseParasite"/>
        </authorList>
    </citation>
    <scope>IDENTIFICATION</scope>
</reference>
<dbReference type="Proteomes" id="UP000887565">
    <property type="component" value="Unplaced"/>
</dbReference>
<name>A0A915KZ85_ROMCU</name>
<dbReference type="Gene3D" id="1.20.900.10">
    <property type="entry name" value="Dbl homology (DH) domain"/>
    <property type="match status" value="1"/>
</dbReference>
<dbReference type="PANTHER" id="PTHR46001">
    <property type="entry name" value="TIAM (MAMMALIAN TUMOR INVASION AND METASTASIS FACTOR) HOMOLOG"/>
    <property type="match status" value="1"/>
</dbReference>
<dbReference type="InterPro" id="IPR035899">
    <property type="entry name" value="DBL_dom_sf"/>
</dbReference>
<dbReference type="SUPFAM" id="SSF48065">
    <property type="entry name" value="DBL homology domain (DH-domain)"/>
    <property type="match status" value="1"/>
</dbReference>
<organism evidence="2 3">
    <name type="scientific">Romanomermis culicivorax</name>
    <name type="common">Nematode worm</name>
    <dbReference type="NCBI Taxonomy" id="13658"/>
    <lineage>
        <taxon>Eukaryota</taxon>
        <taxon>Metazoa</taxon>
        <taxon>Ecdysozoa</taxon>
        <taxon>Nematoda</taxon>
        <taxon>Enoplea</taxon>
        <taxon>Dorylaimia</taxon>
        <taxon>Mermithida</taxon>
        <taxon>Mermithoidea</taxon>
        <taxon>Mermithidae</taxon>
        <taxon>Romanomermis</taxon>
    </lineage>
</organism>
<protein>
    <submittedName>
        <fullName evidence="3">DH domain-containing protein</fullName>
    </submittedName>
</protein>
<evidence type="ECO:0000313" key="2">
    <source>
        <dbReference type="Proteomes" id="UP000887565"/>
    </source>
</evidence>